<proteinExistence type="evidence at transcript level"/>
<evidence type="ECO:0000313" key="1">
    <source>
        <dbReference type="EMBL" id="AFK42008.1"/>
    </source>
</evidence>
<sequence>MMLEVQLTRCKLHFQLSLTKFGMRNQLLRRRLFQMRTRTSDHRSIMSLQQYNSCLQSYLETTNEAHKQLETVKSTIVENLSNVRGRDKGLQERLSSLKSQALGEYPDAVKEIVGIEYLFKVEKTSDHGVVFDY</sequence>
<dbReference type="EMBL" id="BT142214">
    <property type="protein sequence ID" value="AFK42008.1"/>
    <property type="molecule type" value="mRNA"/>
</dbReference>
<organism evidence="1">
    <name type="scientific">Lotus japonicus</name>
    <name type="common">Lotus corniculatus var. japonicus</name>
    <dbReference type="NCBI Taxonomy" id="34305"/>
    <lineage>
        <taxon>Eukaryota</taxon>
        <taxon>Viridiplantae</taxon>
        <taxon>Streptophyta</taxon>
        <taxon>Embryophyta</taxon>
        <taxon>Tracheophyta</taxon>
        <taxon>Spermatophyta</taxon>
        <taxon>Magnoliopsida</taxon>
        <taxon>eudicotyledons</taxon>
        <taxon>Gunneridae</taxon>
        <taxon>Pentapetalae</taxon>
        <taxon>rosids</taxon>
        <taxon>fabids</taxon>
        <taxon>Fabales</taxon>
        <taxon>Fabaceae</taxon>
        <taxon>Papilionoideae</taxon>
        <taxon>50 kb inversion clade</taxon>
        <taxon>NPAAA clade</taxon>
        <taxon>Hologalegina</taxon>
        <taxon>robinioid clade</taxon>
        <taxon>Loteae</taxon>
        <taxon>Lotus</taxon>
    </lineage>
</organism>
<reference evidence="1" key="1">
    <citation type="submission" date="2012-05" db="EMBL/GenBank/DDBJ databases">
        <authorList>
            <person name="Krishnakumar V."/>
            <person name="Cheung F."/>
            <person name="Xiao Y."/>
            <person name="Chan A."/>
            <person name="Moskal W.A."/>
            <person name="Town C.D."/>
        </authorList>
    </citation>
    <scope>NUCLEOTIDE SEQUENCE</scope>
</reference>
<accession>I3SP16</accession>
<name>I3SP16_LOTJA</name>
<dbReference type="AlphaFoldDB" id="I3SP16"/>
<protein>
    <submittedName>
        <fullName evidence="1">Uncharacterized protein</fullName>
    </submittedName>
</protein>